<keyword evidence="7" id="KW-1185">Reference proteome</keyword>
<dbReference type="InterPro" id="IPR002071">
    <property type="entry name" value="Thermonucl_AS"/>
</dbReference>
<feature type="compositionally biased region" description="Basic and acidic residues" evidence="4">
    <location>
        <begin position="21"/>
        <end position="41"/>
    </location>
</feature>
<dbReference type="OrthoDB" id="9805504at2"/>
<reference evidence="7" key="1">
    <citation type="submission" date="2016-10" db="EMBL/GenBank/DDBJ databases">
        <authorList>
            <person name="Varghese N."/>
            <person name="Submissions S."/>
        </authorList>
    </citation>
    <scope>NUCLEOTIDE SEQUENCE [LARGE SCALE GENOMIC DNA]</scope>
    <source>
        <strain evidence="7">LP51</strain>
    </source>
</reference>
<dbReference type="GO" id="GO:0004519">
    <property type="term" value="F:endonuclease activity"/>
    <property type="evidence" value="ECO:0007669"/>
    <property type="project" value="UniProtKB-KW"/>
</dbReference>
<sequence>MKKFIYLPLALLALFSCKSDSKDAQQQFRERQRAIEERSRQGGDGAATASDTITVAEQPSKEAADKPTRTPATTAGDKVVGVKDGDTIVLLVNGEEVTVRLYGVDTPEKNQAHGQRAKQYTSDLAFGKTVRLIVNNKDRYGRTVGTIILPDGKNLNEELVRNGFAWHYKEYSKDQNLANAEADARRFKRGLWQDPNPVAPWDFRKEQRSGASKPSTANAPIPAGATKRTVYICNSTNSAVYHYDSNCHVLKRCKDEVIKTTEALAIREHGRRADKTCSP</sequence>
<evidence type="ECO:0000256" key="1">
    <source>
        <dbReference type="ARBA" id="ARBA00022722"/>
    </source>
</evidence>
<accession>A0A1I2PCH1</accession>
<dbReference type="Pfam" id="PF00565">
    <property type="entry name" value="SNase"/>
    <property type="match status" value="1"/>
</dbReference>
<evidence type="ECO:0000313" key="7">
    <source>
        <dbReference type="Proteomes" id="UP000198724"/>
    </source>
</evidence>
<dbReference type="CDD" id="cd00175">
    <property type="entry name" value="SNc"/>
    <property type="match status" value="1"/>
</dbReference>
<feature type="region of interest" description="Disordered" evidence="4">
    <location>
        <begin position="198"/>
        <end position="221"/>
    </location>
</feature>
<evidence type="ECO:0000256" key="2">
    <source>
        <dbReference type="ARBA" id="ARBA00022759"/>
    </source>
</evidence>
<dbReference type="GO" id="GO:0016787">
    <property type="term" value="F:hydrolase activity"/>
    <property type="evidence" value="ECO:0007669"/>
    <property type="project" value="UniProtKB-KW"/>
</dbReference>
<dbReference type="SUPFAM" id="SSF50199">
    <property type="entry name" value="Staphylococcal nuclease"/>
    <property type="match status" value="1"/>
</dbReference>
<dbReference type="GO" id="GO:0003676">
    <property type="term" value="F:nucleic acid binding"/>
    <property type="evidence" value="ECO:0007669"/>
    <property type="project" value="InterPro"/>
</dbReference>
<feature type="region of interest" description="Disordered" evidence="4">
    <location>
        <begin position="21"/>
        <end position="78"/>
    </location>
</feature>
<dbReference type="AlphaFoldDB" id="A0A1I2PCH1"/>
<feature type="domain" description="TNase-like" evidence="5">
    <location>
        <begin position="78"/>
        <end position="194"/>
    </location>
</feature>
<gene>
    <name evidence="6" type="ORF">SAMN05421739_101979</name>
</gene>
<protein>
    <submittedName>
        <fullName evidence="6">Endonuclease YncB, thermonuclease family</fullName>
    </submittedName>
</protein>
<evidence type="ECO:0000256" key="4">
    <source>
        <dbReference type="SAM" id="MobiDB-lite"/>
    </source>
</evidence>
<dbReference type="Gene3D" id="2.40.50.90">
    <property type="match status" value="1"/>
</dbReference>
<feature type="compositionally biased region" description="Polar residues" evidence="4">
    <location>
        <begin position="209"/>
        <end position="218"/>
    </location>
</feature>
<keyword evidence="3" id="KW-0378">Hydrolase</keyword>
<organism evidence="6 7">
    <name type="scientific">Pontibacter chinhatensis</name>
    <dbReference type="NCBI Taxonomy" id="1436961"/>
    <lineage>
        <taxon>Bacteria</taxon>
        <taxon>Pseudomonadati</taxon>
        <taxon>Bacteroidota</taxon>
        <taxon>Cytophagia</taxon>
        <taxon>Cytophagales</taxon>
        <taxon>Hymenobacteraceae</taxon>
        <taxon>Pontibacter</taxon>
    </lineage>
</organism>
<dbReference type="EMBL" id="FOOT01000001">
    <property type="protein sequence ID" value="SFG12809.1"/>
    <property type="molecule type" value="Genomic_DNA"/>
</dbReference>
<dbReference type="RefSeq" id="WP_092099332.1">
    <property type="nucleotide sequence ID" value="NZ_FOOT01000001.1"/>
</dbReference>
<keyword evidence="2 6" id="KW-0255">Endonuclease</keyword>
<dbReference type="PANTHER" id="PTHR12302">
    <property type="entry name" value="EBNA2 BINDING PROTEIN P100"/>
    <property type="match status" value="1"/>
</dbReference>
<feature type="compositionally biased region" description="Basic and acidic residues" evidence="4">
    <location>
        <begin position="59"/>
        <end position="68"/>
    </location>
</feature>
<dbReference type="Proteomes" id="UP000198724">
    <property type="component" value="Unassembled WGS sequence"/>
</dbReference>
<dbReference type="PANTHER" id="PTHR12302:SF3">
    <property type="entry name" value="SERINE_THREONINE-PROTEIN KINASE 31"/>
    <property type="match status" value="1"/>
</dbReference>
<dbReference type="PROSITE" id="PS01123">
    <property type="entry name" value="TNASE_1"/>
    <property type="match status" value="1"/>
</dbReference>
<dbReference type="PROSITE" id="PS50830">
    <property type="entry name" value="TNASE_3"/>
    <property type="match status" value="1"/>
</dbReference>
<evidence type="ECO:0000313" key="6">
    <source>
        <dbReference type="EMBL" id="SFG12809.1"/>
    </source>
</evidence>
<dbReference type="SMART" id="SM00318">
    <property type="entry name" value="SNc"/>
    <property type="match status" value="1"/>
</dbReference>
<dbReference type="STRING" id="1436961.SAMN05421739_101979"/>
<dbReference type="InterPro" id="IPR016071">
    <property type="entry name" value="Staphylococal_nuclease_OB-fold"/>
</dbReference>
<name>A0A1I2PCH1_9BACT</name>
<dbReference type="PROSITE" id="PS51257">
    <property type="entry name" value="PROKAR_LIPOPROTEIN"/>
    <property type="match status" value="1"/>
</dbReference>
<evidence type="ECO:0000256" key="3">
    <source>
        <dbReference type="ARBA" id="ARBA00022801"/>
    </source>
</evidence>
<keyword evidence="1" id="KW-0540">Nuclease</keyword>
<dbReference type="InterPro" id="IPR035437">
    <property type="entry name" value="SNase_OB-fold_sf"/>
</dbReference>
<proteinExistence type="predicted"/>
<evidence type="ECO:0000259" key="5">
    <source>
        <dbReference type="PROSITE" id="PS50830"/>
    </source>
</evidence>